<dbReference type="RefSeq" id="WP_145357906.1">
    <property type="nucleotide sequence ID" value="NZ_CP036265.1"/>
</dbReference>
<dbReference type="PANTHER" id="PTHR42927:SF1">
    <property type="entry name" value="HELICASE SUPERFAMILY 1 AND 2 DOMAIN-CONTAINING PROTEIN"/>
    <property type="match status" value="1"/>
</dbReference>
<dbReference type="SUPFAM" id="SSF52540">
    <property type="entry name" value="P-loop containing nucleoside triphosphate hydrolases"/>
    <property type="match status" value="1"/>
</dbReference>
<dbReference type="AlphaFoldDB" id="A0A517P6R3"/>
<dbReference type="SMART" id="SM00487">
    <property type="entry name" value="DEXDc"/>
    <property type="match status" value="1"/>
</dbReference>
<evidence type="ECO:0000313" key="3">
    <source>
        <dbReference type="Proteomes" id="UP000318741"/>
    </source>
</evidence>
<dbReference type="Gene3D" id="3.40.50.300">
    <property type="entry name" value="P-loop containing nucleotide triphosphate hydrolases"/>
    <property type="match status" value="2"/>
</dbReference>
<dbReference type="GO" id="GO:0009035">
    <property type="term" value="F:type I site-specific deoxyribonuclease activity"/>
    <property type="evidence" value="ECO:0007669"/>
    <property type="project" value="UniProtKB-EC"/>
</dbReference>
<dbReference type="GO" id="GO:0009307">
    <property type="term" value="P:DNA restriction-modification system"/>
    <property type="evidence" value="ECO:0007669"/>
    <property type="project" value="UniProtKB-KW"/>
</dbReference>
<dbReference type="REBASE" id="356166">
    <property type="entry name" value="PbaCA12ORF11520P"/>
</dbReference>
<dbReference type="Pfam" id="PF22679">
    <property type="entry name" value="T1R_D3-like"/>
    <property type="match status" value="1"/>
</dbReference>
<dbReference type="KEGG" id="acaf:CA12_11480"/>
<dbReference type="InterPro" id="IPR007409">
    <property type="entry name" value="Restrct_endonuc_type1_HsdR_N"/>
</dbReference>
<organism evidence="2 3">
    <name type="scientific">Alienimonas californiensis</name>
    <dbReference type="NCBI Taxonomy" id="2527989"/>
    <lineage>
        <taxon>Bacteria</taxon>
        <taxon>Pseudomonadati</taxon>
        <taxon>Planctomycetota</taxon>
        <taxon>Planctomycetia</taxon>
        <taxon>Planctomycetales</taxon>
        <taxon>Planctomycetaceae</taxon>
        <taxon>Alienimonas</taxon>
    </lineage>
</organism>
<evidence type="ECO:0000313" key="2">
    <source>
        <dbReference type="EMBL" id="QDT15068.1"/>
    </source>
</evidence>
<name>A0A517P6R3_9PLAN</name>
<sequence length="1041" mass="114656">MPGLHTERPFEEEVCEALAGRGWLYGPDASPPDDGYDRERALFPADAIRWVRDSNPDAWAALRKSHGAAAEGRVLDRLRKSLDAAGTLTVLREGIELVGLRGSLKMAQFKPASGLNPAIEQRYEQNRLRVVRQVRYSVKNGNSLDLVLFLNGIPVATAELKTENTQSIDDAVDQYKLDRNPRPKGGAPEPLLTFRTGPPVHFAVSGDRAKMTTKLAGPATRFLPFDRGDGGAAGNPLNPRGHRTAYLWEEVWERASWLEILGRYLVEEKDAKGAVKAVVFPRYHQLDATRRLRDAVLAEGPGRKYLIQHSAGSGKTKSIAWTAHFLADLHDAADRKVFDTVIVVSDRKVIDTQLQAQIEAFERNRGVVAVVTGKGGSKSGELADALGGGKKIVVCTIQTFPFALQKVRELAAAGGKTFAVLADEAHSSQSGEAAGKLKEMLSAAEWEKLKAEHADGEPLDTEEILAAQMAARADEAGITYVAFTATPKPKTLELFGRVPDPDAPAGPGNTPEPFHVYSMRQAIEEGFILDVLRNYTPYKLAFRLAHEGVEVGEAEVDKAAAKKGLMKWVRLHEHNVAQKVKLVVEHYRENVQPLLDGRARAMVVVGSRLEAVRWQLAMRKYIAEQGYDLKTLVAFSGEVHDPDSGPEPFKETQEVLNPGLNGRGIARAFDDGPYRLLIVANKFQTGFDQPLLCGMYVDRRLAGVQAVQTLSRLNRCHPGKEETYVLDFANEPEEILKEFKKYHATATLSDVTDRELILDLKAKLDGLNYYDEPEVDRVVRVMTDPKSKQSQLEAALNPVADRLCKRFNAARDDARAAAEAGDAAAEKEANDAMAALWQFKGDMATYVRAYGFLSQIVNFGNPAIEARSVFFRALERQLKFGREREGVDLSEVLMTHHALRNMGKRNLDLGEGESPALDPMTEAGSGAVRDKEKVALAALIEQLNSLFGEDATDGDQLAYARTLRDKALESDTLRKQAGSNSKEQFAESPDLDDELMKAVIDSMDVQAELGAKAVGSKAIRDGLRRLLLDRLDLYERLRTAA</sequence>
<accession>A0A517P6R3</accession>
<evidence type="ECO:0000259" key="1">
    <source>
        <dbReference type="SMART" id="SM00487"/>
    </source>
</evidence>
<dbReference type="EMBL" id="CP036265">
    <property type="protein sequence ID" value="QDT15068.1"/>
    <property type="molecule type" value="Genomic_DNA"/>
</dbReference>
<dbReference type="OrthoDB" id="9758243at2"/>
<protein>
    <recommendedName>
        <fullName evidence="1">Helicase ATP-binding domain-containing protein</fullName>
    </recommendedName>
</protein>
<dbReference type="Pfam" id="PF18766">
    <property type="entry name" value="SWI2_SNF2"/>
    <property type="match status" value="1"/>
</dbReference>
<dbReference type="InterPro" id="IPR014001">
    <property type="entry name" value="Helicase_ATP-bd"/>
</dbReference>
<dbReference type="InterPro" id="IPR055180">
    <property type="entry name" value="HsdR_RecA-like_helicase_dom_2"/>
</dbReference>
<dbReference type="InterPro" id="IPR040980">
    <property type="entry name" value="SWI2_SNF2"/>
</dbReference>
<gene>
    <name evidence="2" type="ORF">CA12_11480</name>
</gene>
<keyword evidence="3" id="KW-1185">Reference proteome</keyword>
<dbReference type="GO" id="GO:0005524">
    <property type="term" value="F:ATP binding"/>
    <property type="evidence" value="ECO:0007669"/>
    <property type="project" value="UniProtKB-KW"/>
</dbReference>
<dbReference type="GO" id="GO:0003677">
    <property type="term" value="F:DNA binding"/>
    <property type="evidence" value="ECO:0007669"/>
    <property type="project" value="UniProtKB-KW"/>
</dbReference>
<dbReference type="InterPro" id="IPR027417">
    <property type="entry name" value="P-loop_NTPase"/>
</dbReference>
<dbReference type="Proteomes" id="UP000318741">
    <property type="component" value="Chromosome"/>
</dbReference>
<dbReference type="PANTHER" id="PTHR42927">
    <property type="entry name" value="HELICASE SUPERFAMILY 1 AND 2 DOMAIN-CONTAINING PROTEIN"/>
    <property type="match status" value="1"/>
</dbReference>
<feature type="domain" description="Helicase ATP-binding" evidence="1">
    <location>
        <begin position="277"/>
        <end position="517"/>
    </location>
</feature>
<dbReference type="Pfam" id="PF04313">
    <property type="entry name" value="HSDR_N"/>
    <property type="match status" value="1"/>
</dbReference>
<proteinExistence type="predicted"/>
<reference evidence="2 3" key="1">
    <citation type="submission" date="2019-02" db="EMBL/GenBank/DDBJ databases">
        <title>Deep-cultivation of Planctomycetes and their phenomic and genomic characterization uncovers novel biology.</title>
        <authorList>
            <person name="Wiegand S."/>
            <person name="Jogler M."/>
            <person name="Boedeker C."/>
            <person name="Pinto D."/>
            <person name="Vollmers J."/>
            <person name="Rivas-Marin E."/>
            <person name="Kohn T."/>
            <person name="Peeters S.H."/>
            <person name="Heuer A."/>
            <person name="Rast P."/>
            <person name="Oberbeckmann S."/>
            <person name="Bunk B."/>
            <person name="Jeske O."/>
            <person name="Meyerdierks A."/>
            <person name="Storesund J.E."/>
            <person name="Kallscheuer N."/>
            <person name="Luecker S."/>
            <person name="Lage O.M."/>
            <person name="Pohl T."/>
            <person name="Merkel B.J."/>
            <person name="Hornburger P."/>
            <person name="Mueller R.-W."/>
            <person name="Bruemmer F."/>
            <person name="Labrenz M."/>
            <person name="Spormann A.M."/>
            <person name="Op den Camp H."/>
            <person name="Overmann J."/>
            <person name="Amann R."/>
            <person name="Jetten M.S.M."/>
            <person name="Mascher T."/>
            <person name="Medema M.H."/>
            <person name="Devos D.P."/>
            <person name="Kaster A.-K."/>
            <person name="Ovreas L."/>
            <person name="Rohde M."/>
            <person name="Galperin M.Y."/>
            <person name="Jogler C."/>
        </authorList>
    </citation>
    <scope>NUCLEOTIDE SEQUENCE [LARGE SCALE GENOMIC DNA]</scope>
    <source>
        <strain evidence="2 3">CA12</strain>
    </source>
</reference>
<dbReference type="Gene3D" id="3.90.1570.50">
    <property type="match status" value="1"/>
</dbReference>